<keyword evidence="3" id="KW-0489">Methyltransferase</keyword>
<dbReference type="InterPro" id="IPR013216">
    <property type="entry name" value="Methyltransf_11"/>
</dbReference>
<dbReference type="CDD" id="cd02440">
    <property type="entry name" value="AdoMet_MTases"/>
    <property type="match status" value="1"/>
</dbReference>
<feature type="domain" description="Methyltransferase type 11" evidence="2">
    <location>
        <begin position="83"/>
        <end position="171"/>
    </location>
</feature>
<dbReference type="GO" id="GO:0032259">
    <property type="term" value="P:methylation"/>
    <property type="evidence" value="ECO:0007669"/>
    <property type="project" value="UniProtKB-KW"/>
</dbReference>
<gene>
    <name evidence="3" type="ORF">Q8791_07720</name>
</gene>
<feature type="region of interest" description="Disordered" evidence="1">
    <location>
        <begin position="1"/>
        <end position="23"/>
    </location>
</feature>
<accession>A0ABU7K4D4</accession>
<dbReference type="EMBL" id="JAUZMY010000005">
    <property type="protein sequence ID" value="MEE2037106.1"/>
    <property type="molecule type" value="Genomic_DNA"/>
</dbReference>
<dbReference type="PANTHER" id="PTHR43591">
    <property type="entry name" value="METHYLTRANSFERASE"/>
    <property type="match status" value="1"/>
</dbReference>
<keyword evidence="3" id="KW-0808">Transferase</keyword>
<proteinExistence type="predicted"/>
<dbReference type="Gene3D" id="3.40.50.150">
    <property type="entry name" value="Vaccinia Virus protein VP39"/>
    <property type="match status" value="1"/>
</dbReference>
<dbReference type="InterPro" id="IPR029063">
    <property type="entry name" value="SAM-dependent_MTases_sf"/>
</dbReference>
<sequence length="299" mass="32065">MTEARTDTPVRGSTPPESGDRSTLTLAQVLEHPALGPHDRMPTRYRGPRRVGGDGWTGFATRLERGEELSLIRGLTAANRRVLDVGGGIGELARTVAARIGHCTTIEPHAQLVESMQGGTTSDAVSVFAGTAEDLPFPDNSFDAVYGAWVLPFVDDLDKAVTEMVRVCDPNHPESKIVLINGGAGSEVLKLFNEVCAPVSGDPYDHHGYLLATAARLLAEHGFDAFSLHRTEASVRFDEESRAERAATAAAVLTGFWYETHPKAEDVRSALEAALDHHFSARPHAIGDQAAILVARPGS</sequence>
<organism evidence="3 4">
    <name type="scientific">Nocardiopsis codii</name>
    <dbReference type="NCBI Taxonomy" id="3065942"/>
    <lineage>
        <taxon>Bacteria</taxon>
        <taxon>Bacillati</taxon>
        <taxon>Actinomycetota</taxon>
        <taxon>Actinomycetes</taxon>
        <taxon>Streptosporangiales</taxon>
        <taxon>Nocardiopsidaceae</taxon>
        <taxon>Nocardiopsis</taxon>
    </lineage>
</organism>
<evidence type="ECO:0000259" key="2">
    <source>
        <dbReference type="Pfam" id="PF08241"/>
    </source>
</evidence>
<evidence type="ECO:0000256" key="1">
    <source>
        <dbReference type="SAM" id="MobiDB-lite"/>
    </source>
</evidence>
<dbReference type="Proteomes" id="UP001356095">
    <property type="component" value="Unassembled WGS sequence"/>
</dbReference>
<evidence type="ECO:0000313" key="4">
    <source>
        <dbReference type="Proteomes" id="UP001356095"/>
    </source>
</evidence>
<keyword evidence="4" id="KW-1185">Reference proteome</keyword>
<dbReference type="Pfam" id="PF08241">
    <property type="entry name" value="Methyltransf_11"/>
    <property type="match status" value="1"/>
</dbReference>
<dbReference type="RefSeq" id="WP_330090896.1">
    <property type="nucleotide sequence ID" value="NZ_JAUZMY010000005.1"/>
</dbReference>
<reference evidence="3 4" key="1">
    <citation type="submission" date="2023-08" db="EMBL/GenBank/DDBJ databases">
        <authorList>
            <person name="Girao M."/>
            <person name="Carvalho M.F."/>
        </authorList>
    </citation>
    <scope>NUCLEOTIDE SEQUENCE [LARGE SCALE GENOMIC DNA]</scope>
    <source>
        <strain evidence="3 4">CT-R113</strain>
    </source>
</reference>
<protein>
    <submittedName>
        <fullName evidence="3">Class I SAM-dependent methyltransferase</fullName>
    </submittedName>
</protein>
<dbReference type="PANTHER" id="PTHR43591:SF24">
    <property type="entry name" value="2-METHOXY-6-POLYPRENYL-1,4-BENZOQUINOL METHYLASE, MITOCHONDRIAL"/>
    <property type="match status" value="1"/>
</dbReference>
<name>A0ABU7K4D4_9ACTN</name>
<dbReference type="SUPFAM" id="SSF53335">
    <property type="entry name" value="S-adenosyl-L-methionine-dependent methyltransferases"/>
    <property type="match status" value="1"/>
</dbReference>
<evidence type="ECO:0000313" key="3">
    <source>
        <dbReference type="EMBL" id="MEE2037106.1"/>
    </source>
</evidence>
<dbReference type="GO" id="GO:0008168">
    <property type="term" value="F:methyltransferase activity"/>
    <property type="evidence" value="ECO:0007669"/>
    <property type="project" value="UniProtKB-KW"/>
</dbReference>
<comment type="caution">
    <text evidence="3">The sequence shown here is derived from an EMBL/GenBank/DDBJ whole genome shotgun (WGS) entry which is preliminary data.</text>
</comment>